<dbReference type="Proteomes" id="UP000196386">
    <property type="component" value="Unassembled WGS sequence"/>
</dbReference>
<dbReference type="AlphaFoldDB" id="A0A1Y4MNQ4"/>
<dbReference type="RefSeq" id="WP_087300592.1">
    <property type="nucleotide sequence ID" value="NZ_NFKP01000007.1"/>
</dbReference>
<dbReference type="EMBL" id="NFKP01000007">
    <property type="protein sequence ID" value="OUP69799.1"/>
    <property type="molecule type" value="Genomic_DNA"/>
</dbReference>
<organism evidence="1 2">
    <name type="scientific">Anaerotruncus colihominis</name>
    <dbReference type="NCBI Taxonomy" id="169435"/>
    <lineage>
        <taxon>Bacteria</taxon>
        <taxon>Bacillati</taxon>
        <taxon>Bacillota</taxon>
        <taxon>Clostridia</taxon>
        <taxon>Eubacteriales</taxon>
        <taxon>Oscillospiraceae</taxon>
        <taxon>Anaerotruncus</taxon>
    </lineage>
</organism>
<name>A0A1Y4MNQ4_9FIRM</name>
<gene>
    <name evidence="1" type="ORF">B5F11_07370</name>
</gene>
<accession>A0A1Y4MNQ4</accession>
<reference evidence="2" key="1">
    <citation type="submission" date="2017-04" db="EMBL/GenBank/DDBJ databases">
        <title>Function of individual gut microbiota members based on whole genome sequencing of pure cultures obtained from chicken caecum.</title>
        <authorList>
            <person name="Medvecky M."/>
            <person name="Cejkova D."/>
            <person name="Polansky O."/>
            <person name="Karasova D."/>
            <person name="Kubasova T."/>
            <person name="Cizek A."/>
            <person name="Rychlik I."/>
        </authorList>
    </citation>
    <scope>NUCLEOTIDE SEQUENCE [LARGE SCALE GENOMIC DNA]</scope>
    <source>
        <strain evidence="2">An175</strain>
    </source>
</reference>
<comment type="caution">
    <text evidence="1">The sequence shown here is derived from an EMBL/GenBank/DDBJ whole genome shotgun (WGS) entry which is preliminary data.</text>
</comment>
<protein>
    <submittedName>
        <fullName evidence="1">Uncharacterized protein</fullName>
    </submittedName>
</protein>
<dbReference type="SUPFAM" id="SSF46785">
    <property type="entry name" value="Winged helix' DNA-binding domain"/>
    <property type="match status" value="1"/>
</dbReference>
<evidence type="ECO:0000313" key="1">
    <source>
        <dbReference type="EMBL" id="OUP69799.1"/>
    </source>
</evidence>
<sequence length="240" mass="27359">MDRITIFDKNIPQIGLFSRNTPKGEEYAMVSEFIDYYCCKFLHDNRKNNLAVFIEPRIASGFPDVVFASFLPSITDTWNDCRKNIDVNDLKILSFLLQGGGATGTQLLSSLKMPERQTLISLEKLLDARLIVYKKQQWHPRDVRSIFSIKKLVSIEAKIGDVSKVMEQSYINTWFASHSYALTSAVKPQSETIRAFSQRGIGLYCKGKTFHKVVDASRLTLPSSYQSLQFNEWIGNRLAT</sequence>
<evidence type="ECO:0000313" key="2">
    <source>
        <dbReference type="Proteomes" id="UP000196386"/>
    </source>
</evidence>
<dbReference type="InterPro" id="IPR036390">
    <property type="entry name" value="WH_DNA-bd_sf"/>
</dbReference>
<proteinExistence type="predicted"/>